<sequence length="88" mass="10185">MVGQQTRQRRQHHPILSPQVRAVYLPTRHRHLMPQHLQLDVLGATIAASWVSISRIWRKTVYTNEADMPCIVTRLPRTNPHVTANESD</sequence>
<dbReference type="EMBL" id="BONY01000017">
    <property type="protein sequence ID" value="GIH05205.1"/>
    <property type="molecule type" value="Genomic_DNA"/>
</dbReference>
<evidence type="ECO:0000313" key="2">
    <source>
        <dbReference type="Proteomes" id="UP000612899"/>
    </source>
</evidence>
<organism evidence="1 2">
    <name type="scientific">Rhizocola hellebori</name>
    <dbReference type="NCBI Taxonomy" id="1392758"/>
    <lineage>
        <taxon>Bacteria</taxon>
        <taxon>Bacillati</taxon>
        <taxon>Actinomycetota</taxon>
        <taxon>Actinomycetes</taxon>
        <taxon>Micromonosporales</taxon>
        <taxon>Micromonosporaceae</taxon>
        <taxon>Rhizocola</taxon>
    </lineage>
</organism>
<accession>A0A8J3Q7E8</accession>
<protein>
    <submittedName>
        <fullName evidence="1">Uncharacterized protein</fullName>
    </submittedName>
</protein>
<dbReference type="AlphaFoldDB" id="A0A8J3Q7E8"/>
<dbReference type="Proteomes" id="UP000612899">
    <property type="component" value="Unassembled WGS sequence"/>
</dbReference>
<keyword evidence="2" id="KW-1185">Reference proteome</keyword>
<evidence type="ECO:0000313" key="1">
    <source>
        <dbReference type="EMBL" id="GIH05205.1"/>
    </source>
</evidence>
<name>A0A8J3Q7E8_9ACTN</name>
<gene>
    <name evidence="1" type="ORF">Rhe02_32720</name>
</gene>
<reference evidence="1" key="1">
    <citation type="submission" date="2021-01" db="EMBL/GenBank/DDBJ databases">
        <title>Whole genome shotgun sequence of Rhizocola hellebori NBRC 109834.</title>
        <authorList>
            <person name="Komaki H."/>
            <person name="Tamura T."/>
        </authorList>
    </citation>
    <scope>NUCLEOTIDE SEQUENCE</scope>
    <source>
        <strain evidence="1">NBRC 109834</strain>
    </source>
</reference>
<proteinExistence type="predicted"/>
<comment type="caution">
    <text evidence="1">The sequence shown here is derived from an EMBL/GenBank/DDBJ whole genome shotgun (WGS) entry which is preliminary data.</text>
</comment>